<sequence length="464" mass="51774">QLVESQTIQQIVDSILKLPMGTKFLVLAPLVRRRKGEHKEVFEMIRKNGYVRVRVNGKQIDVAKDIYLDKQKWHSIEVIVDRLVIEEDVDHSRIADSVDNAMALTGGVVEVGLSGGRDIVYSDKFACVPCGVSFEEIEPRTFSFNNPHGACKACAGLGYRLEADPELVIPNTDLSIYEGAIRPWSRNGSLSSWHFSIMRSLSAYMGFSLDEPIKNLKPEVLELVLYASNKLSVSGTHINQKGKQIKFSKMFEGVVSNVERRYNETDSMYSRHELQRYMASKECHSCKGNRLKREALSVKVKGSNIIQITDMSVKSALKWIDEIASPANRKISGSLTDDKTENKNLTEREKIIANQILMEIKSRLEFMVDIGLDYLTLNRTSATLSGGEAQRIRLATQIGSGLTGVLYVCDEPSVGLHPADDDKLIGTLKKLRNLGNTVLIVEHDETIMRSADHIIDLGPGAGEH</sequence>
<evidence type="ECO:0000256" key="9">
    <source>
        <dbReference type="ARBA" id="ARBA00022833"/>
    </source>
</evidence>
<keyword evidence="6" id="KW-0227">DNA damage</keyword>
<dbReference type="InterPro" id="IPR027417">
    <property type="entry name" value="P-loop_NTPase"/>
</dbReference>
<evidence type="ECO:0000256" key="7">
    <source>
        <dbReference type="ARBA" id="ARBA00022769"/>
    </source>
</evidence>
<keyword evidence="10" id="KW-0067">ATP-binding</keyword>
<feature type="non-terminal residue" evidence="16">
    <location>
        <position position="464"/>
    </location>
</feature>
<evidence type="ECO:0000256" key="10">
    <source>
        <dbReference type="ARBA" id="ARBA00022840"/>
    </source>
</evidence>
<keyword evidence="7" id="KW-0228">DNA excision</keyword>
<name>A0A382HMM3_9ZZZZ</name>
<feature type="non-terminal residue" evidence="16">
    <location>
        <position position="1"/>
    </location>
</feature>
<dbReference type="PANTHER" id="PTHR43152">
    <property type="entry name" value="UVRABC SYSTEM PROTEIN A"/>
    <property type="match status" value="1"/>
</dbReference>
<evidence type="ECO:0000256" key="6">
    <source>
        <dbReference type="ARBA" id="ARBA00022763"/>
    </source>
</evidence>
<evidence type="ECO:0000256" key="8">
    <source>
        <dbReference type="ARBA" id="ARBA00022771"/>
    </source>
</evidence>
<dbReference type="GO" id="GO:0005737">
    <property type="term" value="C:cytoplasm"/>
    <property type="evidence" value="ECO:0007669"/>
    <property type="project" value="UniProtKB-SubCell"/>
</dbReference>
<evidence type="ECO:0000256" key="5">
    <source>
        <dbReference type="ARBA" id="ARBA00022741"/>
    </source>
</evidence>
<keyword evidence="2" id="KW-0963">Cytoplasm</keyword>
<evidence type="ECO:0000256" key="2">
    <source>
        <dbReference type="ARBA" id="ARBA00022490"/>
    </source>
</evidence>
<dbReference type="InterPro" id="IPR041102">
    <property type="entry name" value="UvrA_inter"/>
</dbReference>
<dbReference type="Pfam" id="PF17760">
    <property type="entry name" value="UvrA_inter"/>
    <property type="match status" value="1"/>
</dbReference>
<keyword evidence="11" id="KW-0267">Excision nuclease</keyword>
<reference evidence="16" key="1">
    <citation type="submission" date="2018-05" db="EMBL/GenBank/DDBJ databases">
        <authorList>
            <person name="Lanie J.A."/>
            <person name="Ng W.-L."/>
            <person name="Kazmierczak K.M."/>
            <person name="Andrzejewski T.M."/>
            <person name="Davidsen T.M."/>
            <person name="Wayne K.J."/>
            <person name="Tettelin H."/>
            <person name="Glass J.I."/>
            <person name="Rusch D."/>
            <person name="Podicherti R."/>
            <person name="Tsui H.-C.T."/>
            <person name="Winkler M.E."/>
        </authorList>
    </citation>
    <scope>NUCLEOTIDE SEQUENCE</scope>
</reference>
<dbReference type="Gene3D" id="1.20.1580.10">
    <property type="entry name" value="ABC transporter ATPase like domain"/>
    <property type="match status" value="1"/>
</dbReference>
<dbReference type="Gene3D" id="3.30.190.20">
    <property type="match status" value="1"/>
</dbReference>
<dbReference type="GO" id="GO:0003677">
    <property type="term" value="F:DNA binding"/>
    <property type="evidence" value="ECO:0007669"/>
    <property type="project" value="UniProtKB-KW"/>
</dbReference>
<protein>
    <recommendedName>
        <fullName evidence="17">UvrA interaction domain-containing protein</fullName>
    </recommendedName>
</protein>
<evidence type="ECO:0000313" key="16">
    <source>
        <dbReference type="EMBL" id="SVB88550.1"/>
    </source>
</evidence>
<evidence type="ECO:0000259" key="14">
    <source>
        <dbReference type="Pfam" id="PF17755"/>
    </source>
</evidence>
<keyword evidence="12" id="KW-0238">DNA-binding</keyword>
<dbReference type="EMBL" id="UINC01062183">
    <property type="protein sequence ID" value="SVB88550.1"/>
    <property type="molecule type" value="Genomic_DNA"/>
</dbReference>
<organism evidence="16">
    <name type="scientific">marine metagenome</name>
    <dbReference type="NCBI Taxonomy" id="408172"/>
    <lineage>
        <taxon>unclassified sequences</taxon>
        <taxon>metagenomes</taxon>
        <taxon>ecological metagenomes</taxon>
    </lineage>
</organism>
<dbReference type="GO" id="GO:0004518">
    <property type="term" value="F:nuclease activity"/>
    <property type="evidence" value="ECO:0007669"/>
    <property type="project" value="UniProtKB-KW"/>
</dbReference>
<evidence type="ECO:0000256" key="4">
    <source>
        <dbReference type="ARBA" id="ARBA00022737"/>
    </source>
</evidence>
<dbReference type="Gene3D" id="3.40.50.300">
    <property type="entry name" value="P-loop containing nucleotide triphosphate hydrolases"/>
    <property type="match status" value="1"/>
</dbReference>
<keyword evidence="5" id="KW-0547">Nucleotide-binding</keyword>
<keyword evidence="3" id="KW-0479">Metal-binding</keyword>
<feature type="domain" description="UvrA interaction" evidence="15">
    <location>
        <begin position="6"/>
        <end position="111"/>
    </location>
</feature>
<evidence type="ECO:0000256" key="12">
    <source>
        <dbReference type="ARBA" id="ARBA00023125"/>
    </source>
</evidence>
<keyword evidence="9" id="KW-0862">Zinc</keyword>
<keyword evidence="8" id="KW-0863">Zinc-finger</keyword>
<dbReference type="Gene3D" id="1.10.8.280">
    <property type="entry name" value="ABC transporter ATPase domain-like"/>
    <property type="match status" value="1"/>
</dbReference>
<comment type="subcellular location">
    <subcellularLocation>
        <location evidence="1">Cytoplasm</location>
    </subcellularLocation>
</comment>
<dbReference type="SUPFAM" id="SSF52540">
    <property type="entry name" value="P-loop containing nucleoside triphosphate hydrolases"/>
    <property type="match status" value="1"/>
</dbReference>
<proteinExistence type="predicted"/>
<dbReference type="AlphaFoldDB" id="A0A382HMM3"/>
<evidence type="ECO:0000256" key="11">
    <source>
        <dbReference type="ARBA" id="ARBA00022881"/>
    </source>
</evidence>
<gene>
    <name evidence="16" type="ORF">METZ01_LOCUS241404</name>
</gene>
<dbReference type="InterPro" id="IPR041552">
    <property type="entry name" value="UvrA_DNA-bd"/>
</dbReference>
<evidence type="ECO:0000256" key="3">
    <source>
        <dbReference type="ARBA" id="ARBA00022723"/>
    </source>
</evidence>
<evidence type="ECO:0000256" key="13">
    <source>
        <dbReference type="ARBA" id="ARBA00023204"/>
    </source>
</evidence>
<keyword evidence="13" id="KW-0234">DNA repair</keyword>
<feature type="domain" description="UvrA DNA-binding" evidence="14">
    <location>
        <begin position="164"/>
        <end position="275"/>
    </location>
</feature>
<accession>A0A382HMM3</accession>
<dbReference type="GO" id="GO:0008270">
    <property type="term" value="F:zinc ion binding"/>
    <property type="evidence" value="ECO:0007669"/>
    <property type="project" value="UniProtKB-KW"/>
</dbReference>
<dbReference type="Pfam" id="PF17755">
    <property type="entry name" value="UvrA_DNA-bind"/>
    <property type="match status" value="1"/>
</dbReference>
<dbReference type="PANTHER" id="PTHR43152:SF3">
    <property type="entry name" value="UVRABC SYSTEM PROTEIN A"/>
    <property type="match status" value="1"/>
</dbReference>
<keyword evidence="4" id="KW-0677">Repeat</keyword>
<dbReference type="GO" id="GO:0006281">
    <property type="term" value="P:DNA repair"/>
    <property type="evidence" value="ECO:0007669"/>
    <property type="project" value="UniProtKB-KW"/>
</dbReference>
<evidence type="ECO:0000259" key="15">
    <source>
        <dbReference type="Pfam" id="PF17760"/>
    </source>
</evidence>
<evidence type="ECO:0008006" key="17">
    <source>
        <dbReference type="Google" id="ProtNLM"/>
    </source>
</evidence>
<dbReference type="GO" id="GO:0005524">
    <property type="term" value="F:ATP binding"/>
    <property type="evidence" value="ECO:0007669"/>
    <property type="project" value="UniProtKB-KW"/>
</dbReference>
<evidence type="ECO:0000256" key="1">
    <source>
        <dbReference type="ARBA" id="ARBA00004496"/>
    </source>
</evidence>